<dbReference type="PANTHER" id="PTHR35866">
    <property type="entry name" value="PUTATIVE-RELATED"/>
    <property type="match status" value="1"/>
</dbReference>
<dbReference type="Pfam" id="PF03692">
    <property type="entry name" value="CxxCxxCC"/>
    <property type="match status" value="1"/>
</dbReference>
<dbReference type="EMBL" id="AP019781">
    <property type="protein sequence ID" value="BBL67299.1"/>
    <property type="molecule type" value="Genomic_DNA"/>
</dbReference>
<name>A0ABM7H3F2_9EURY</name>
<keyword evidence="3" id="KW-1185">Reference proteome</keyword>
<dbReference type="Proteomes" id="UP000824969">
    <property type="component" value="Chromosome"/>
</dbReference>
<evidence type="ECO:0000256" key="1">
    <source>
        <dbReference type="SAM" id="MobiDB-lite"/>
    </source>
</evidence>
<proteinExistence type="predicted"/>
<evidence type="ECO:0000313" key="3">
    <source>
        <dbReference type="Proteomes" id="UP000824969"/>
    </source>
</evidence>
<protein>
    <submittedName>
        <fullName evidence="2">Zinc/iron-chelating domain-containing protein</fullName>
    </submittedName>
</protein>
<evidence type="ECO:0000313" key="2">
    <source>
        <dbReference type="EMBL" id="BBL67299.1"/>
    </source>
</evidence>
<dbReference type="PANTHER" id="PTHR35866:SF1">
    <property type="entry name" value="YKGJ FAMILY CYSTEINE CLUSTER PROTEIN"/>
    <property type="match status" value="1"/>
</dbReference>
<sequence length="275" mass="31907">MLPSGKSPEAAVPKGISLPPSNTWGKKSRHSCRENLRRLRVTFTFDEQIAALEAERERLLRFPEEEFIAIIREVGFSCDCCGRCCTREFNDHVFLLGEDTDTVRSLLPDAVIPAPAFDACDQEGRFYVSGYALRTKPDGSCIFLEDGRCSIYDRRFAICRVYPYMLHREADETGAVDWRQIGGLNQHGSYNNPIDDAECVRIARETRAYEAAFLEQEIRFRQALRDLFDREGLRYVRRTYDLLMRDFRKGAEVEVRVFHRGRFEPHRVTRDVYGQ</sequence>
<organism evidence="2 3">
    <name type="scientific">Methanoculleus chikugoensis</name>
    <dbReference type="NCBI Taxonomy" id="118126"/>
    <lineage>
        <taxon>Archaea</taxon>
        <taxon>Methanobacteriati</taxon>
        <taxon>Methanobacteriota</taxon>
        <taxon>Stenosarchaea group</taxon>
        <taxon>Methanomicrobia</taxon>
        <taxon>Methanomicrobiales</taxon>
        <taxon>Methanomicrobiaceae</taxon>
        <taxon>Methanoculleus</taxon>
    </lineage>
</organism>
<accession>A0ABM7H3F2</accession>
<feature type="region of interest" description="Disordered" evidence="1">
    <location>
        <begin position="1"/>
        <end position="26"/>
    </location>
</feature>
<gene>
    <name evidence="2" type="ORF">MchiMG62_04800</name>
</gene>
<reference evidence="2 3" key="1">
    <citation type="submission" date="2019-06" db="EMBL/GenBank/DDBJ databases">
        <title>Complete genome sequence of Methanoculleus chikugoensis strain MG62.</title>
        <authorList>
            <person name="Asakawa S."/>
            <person name="Dianou D."/>
        </authorList>
    </citation>
    <scope>NUCLEOTIDE SEQUENCE [LARGE SCALE GENOMIC DNA]</scope>
    <source>
        <strain evidence="2 3">MG62</strain>
    </source>
</reference>
<dbReference type="InterPro" id="IPR005358">
    <property type="entry name" value="Puta_zinc/iron-chelating_dom"/>
</dbReference>